<evidence type="ECO:0000256" key="1">
    <source>
        <dbReference type="ARBA" id="ARBA00004442"/>
    </source>
</evidence>
<feature type="domain" description="RagB/SusD" evidence="6">
    <location>
        <begin position="321"/>
        <end position="618"/>
    </location>
</feature>
<dbReference type="Pfam" id="PF07980">
    <property type="entry name" value="SusD_RagB"/>
    <property type="match status" value="1"/>
</dbReference>
<dbReference type="SUPFAM" id="SSF48452">
    <property type="entry name" value="TPR-like"/>
    <property type="match status" value="1"/>
</dbReference>
<dbReference type="Gene3D" id="1.25.40.390">
    <property type="match status" value="1"/>
</dbReference>
<evidence type="ECO:0000256" key="4">
    <source>
        <dbReference type="ARBA" id="ARBA00023136"/>
    </source>
</evidence>
<evidence type="ECO:0008006" key="10">
    <source>
        <dbReference type="Google" id="ProtNLM"/>
    </source>
</evidence>
<evidence type="ECO:0000259" key="6">
    <source>
        <dbReference type="Pfam" id="PF07980"/>
    </source>
</evidence>
<dbReference type="RefSeq" id="WP_006799209.1">
    <property type="nucleotide sequence ID" value="NZ_GL891981.1"/>
</dbReference>
<dbReference type="STRING" id="742766.HMPREF9455_01694"/>
<name>F5IX77_9BACT</name>
<dbReference type="AlphaFoldDB" id="F5IX77"/>
<dbReference type="eggNOG" id="COG0614">
    <property type="taxonomic scope" value="Bacteria"/>
</dbReference>
<dbReference type="InterPro" id="IPR012944">
    <property type="entry name" value="SusD_RagB_dom"/>
</dbReference>
<keyword evidence="9" id="KW-1185">Reference proteome</keyword>
<accession>F5IX77</accession>
<comment type="subcellular location">
    <subcellularLocation>
        <location evidence="1">Cell outer membrane</location>
    </subcellularLocation>
</comment>
<dbReference type="InterPro" id="IPR033985">
    <property type="entry name" value="SusD-like_N"/>
</dbReference>
<keyword evidence="3" id="KW-0732">Signal</keyword>
<dbReference type="GO" id="GO:0009279">
    <property type="term" value="C:cell outer membrane"/>
    <property type="evidence" value="ECO:0007669"/>
    <property type="project" value="UniProtKB-SubCell"/>
</dbReference>
<dbReference type="OrthoDB" id="1109873at2"/>
<keyword evidence="4" id="KW-0472">Membrane</keyword>
<evidence type="ECO:0000256" key="3">
    <source>
        <dbReference type="ARBA" id="ARBA00022729"/>
    </source>
</evidence>
<evidence type="ECO:0000259" key="7">
    <source>
        <dbReference type="Pfam" id="PF14322"/>
    </source>
</evidence>
<dbReference type="Proteomes" id="UP000004913">
    <property type="component" value="Unassembled WGS sequence"/>
</dbReference>
<protein>
    <recommendedName>
        <fullName evidence="10">RagB/SusD domain-containing protein</fullName>
    </recommendedName>
</protein>
<dbReference type="InterPro" id="IPR011990">
    <property type="entry name" value="TPR-like_helical_dom_sf"/>
</dbReference>
<comment type="caution">
    <text evidence="8">The sequence shown here is derived from an EMBL/GenBank/DDBJ whole genome shotgun (WGS) entry which is preliminary data.</text>
</comment>
<dbReference type="PROSITE" id="PS51257">
    <property type="entry name" value="PROKAR_LIPOPROTEIN"/>
    <property type="match status" value="1"/>
</dbReference>
<dbReference type="Pfam" id="PF14322">
    <property type="entry name" value="SusD-like_3"/>
    <property type="match status" value="1"/>
</dbReference>
<comment type="similarity">
    <text evidence="2">Belongs to the SusD family.</text>
</comment>
<reference evidence="8 9" key="1">
    <citation type="submission" date="2011-04" db="EMBL/GenBank/DDBJ databases">
        <title>The Genome Sequence of Dysgonomonas gadei ATCC BAA-286.</title>
        <authorList>
            <consortium name="The Broad Institute Genome Sequencing Platform"/>
            <person name="Earl A."/>
            <person name="Ward D."/>
            <person name="Feldgarden M."/>
            <person name="Gevers D."/>
            <person name="Pudlo N."/>
            <person name="Martens E."/>
            <person name="Allen-Vercoe E."/>
            <person name="Young S.K."/>
            <person name="Zeng Q."/>
            <person name="Gargeya S."/>
            <person name="Fitzgerald M."/>
            <person name="Haas B."/>
            <person name="Abouelleil A."/>
            <person name="Alvarado L."/>
            <person name="Arachchi H.M."/>
            <person name="Berlin A."/>
            <person name="Brown A."/>
            <person name="Chapman S.B."/>
            <person name="Chen Z."/>
            <person name="Dunbar C."/>
            <person name="Freedman E."/>
            <person name="Gearin G."/>
            <person name="Gellesch M."/>
            <person name="Goldberg J."/>
            <person name="Griggs A."/>
            <person name="Gujja S."/>
            <person name="Heiman D."/>
            <person name="Howarth C."/>
            <person name="Larson L."/>
            <person name="Lui A."/>
            <person name="MacDonald P.J.P."/>
            <person name="Mehta T."/>
            <person name="Montmayeur A."/>
            <person name="Murphy C."/>
            <person name="Neiman D."/>
            <person name="Pearson M."/>
            <person name="Priest M."/>
            <person name="Roberts A."/>
            <person name="Saif S."/>
            <person name="Shea T."/>
            <person name="Shenoy N."/>
            <person name="Sisk P."/>
            <person name="Stolte C."/>
            <person name="Sykes S."/>
            <person name="Yandava C."/>
            <person name="Wortman J."/>
            <person name="Nusbaum C."/>
            <person name="Birren B."/>
        </authorList>
    </citation>
    <scope>NUCLEOTIDE SEQUENCE [LARGE SCALE GENOMIC DNA]</scope>
    <source>
        <strain evidence="8 9">ATCC BAA-286</strain>
    </source>
</reference>
<evidence type="ECO:0000256" key="5">
    <source>
        <dbReference type="ARBA" id="ARBA00023237"/>
    </source>
</evidence>
<evidence type="ECO:0000313" key="9">
    <source>
        <dbReference type="Proteomes" id="UP000004913"/>
    </source>
</evidence>
<feature type="domain" description="SusD-like N-terminal" evidence="7">
    <location>
        <begin position="117"/>
        <end position="224"/>
    </location>
</feature>
<dbReference type="EMBL" id="ADLV01000018">
    <property type="protein sequence ID" value="EGK02424.1"/>
    <property type="molecule type" value="Genomic_DNA"/>
</dbReference>
<evidence type="ECO:0000256" key="2">
    <source>
        <dbReference type="ARBA" id="ARBA00006275"/>
    </source>
</evidence>
<keyword evidence="5" id="KW-0998">Cell outer membrane</keyword>
<proteinExistence type="inferred from homology"/>
<sequence>MIKTRIKYYLFCGILSVLFGITSCTDYLNRDPESVISDETAFRNFNNFQGFTEEMYALIPDVAKHNWVSSFNWGEDEIITIGSGENLMGFHIDRGNYRAYINKGDCFLDRAWSSTGDRFAKSLWGGSWAGIRKANMGLEALEKGMMVDGSQAEKDIIAGQLYFFRAWFHFQLIQYWGGLPYIDYVLPSDEKLTLPRMTYKECAEKIAADFRKAADLLPINWDDTEIGRRTSGQNALRVNKIWALGFLGKNLLWAGSPLMANGVNGPRTYDADLCKRAADAFGELLNLVESGQTQYSLVSFENYSSLFYTNHQSWLMPGGTEAIMRSPTYGPDSYWRQANSYQVQAMANGDNIVLCPTANYVNYYGMANGLPLNDPESGFDPTHPWKNRDPRFYNDILYDGRKVTQSANEYQYANLYTGGNYSNDDRNKSRTGYLNYKFIPIGANTYDNDYGYSTALHIHLSWLRLADVYLMYAESAAQGYGAATGKSGKFSKTAADAINTVRDRAGIGHLNTKYTSSLEGFMGELRRERAVELSFEAHRFNDLRRWLLLTEYPYNTKTRQRFDRATQLDPAVDPKENGVKNFKEEVLVTRNLSSKHYWLPLKTDDVSLYPEFGQNPGW</sequence>
<organism evidence="8 9">
    <name type="scientific">Dysgonomonas gadei ATCC BAA-286</name>
    <dbReference type="NCBI Taxonomy" id="742766"/>
    <lineage>
        <taxon>Bacteria</taxon>
        <taxon>Pseudomonadati</taxon>
        <taxon>Bacteroidota</taxon>
        <taxon>Bacteroidia</taxon>
        <taxon>Bacteroidales</taxon>
        <taxon>Dysgonomonadaceae</taxon>
        <taxon>Dysgonomonas</taxon>
    </lineage>
</organism>
<dbReference type="HOGENOM" id="CLU_015553_0_3_10"/>
<gene>
    <name evidence="8" type="ORF">HMPREF9455_01694</name>
</gene>
<evidence type="ECO:0000313" key="8">
    <source>
        <dbReference type="EMBL" id="EGK02424.1"/>
    </source>
</evidence>